<proteinExistence type="predicted"/>
<gene>
    <name evidence="2" type="ORF">OOA_00495</name>
</gene>
<dbReference type="Proteomes" id="UP000009336">
    <property type="component" value="Unassembled WGS sequence"/>
</dbReference>
<keyword evidence="3" id="KW-1185">Reference proteome</keyword>
<evidence type="ECO:0000313" key="2">
    <source>
        <dbReference type="EMBL" id="EKT64970.1"/>
    </source>
</evidence>
<reference evidence="2 3" key="1">
    <citation type="journal article" date="2012" name="BMC Genomics">
        <title>Comparative genomics of bacteria in the genus Providencia isolated from wild Drosophila melanogaster.</title>
        <authorList>
            <person name="Galac M.R."/>
            <person name="Lazzaro B.P."/>
        </authorList>
    </citation>
    <scope>NUCLEOTIDE SEQUENCE [LARGE SCALE GENOMIC DNA]</scope>
    <source>
        <strain evidence="2 3">DSM 19968</strain>
    </source>
</reference>
<feature type="domain" description="ABM" evidence="1">
    <location>
        <begin position="1"/>
        <end position="73"/>
    </location>
</feature>
<organism evidence="2 3">
    <name type="scientific">Providencia burhodogranariea DSM 19968</name>
    <dbReference type="NCBI Taxonomy" id="1141662"/>
    <lineage>
        <taxon>Bacteria</taxon>
        <taxon>Pseudomonadati</taxon>
        <taxon>Pseudomonadota</taxon>
        <taxon>Gammaproteobacteria</taxon>
        <taxon>Enterobacterales</taxon>
        <taxon>Morganellaceae</taxon>
        <taxon>Providencia</taxon>
    </lineage>
</organism>
<dbReference type="RefSeq" id="WP_008910150.1">
    <property type="nucleotide sequence ID" value="NZ_KB233222.1"/>
</dbReference>
<dbReference type="Gene3D" id="3.30.70.100">
    <property type="match status" value="1"/>
</dbReference>
<comment type="caution">
    <text evidence="2">The sequence shown here is derived from an EMBL/GenBank/DDBJ whole genome shotgun (WGS) entry which is preliminary data.</text>
</comment>
<dbReference type="InterPro" id="IPR007138">
    <property type="entry name" value="ABM_dom"/>
</dbReference>
<accession>K8X980</accession>
<name>K8X980_9GAMM</name>
<dbReference type="PATRIC" id="fig|1141662.3.peg.99"/>
<evidence type="ECO:0000259" key="1">
    <source>
        <dbReference type="Pfam" id="PF03992"/>
    </source>
</evidence>
<evidence type="ECO:0000313" key="3">
    <source>
        <dbReference type="Proteomes" id="UP000009336"/>
    </source>
</evidence>
<dbReference type="SUPFAM" id="SSF54909">
    <property type="entry name" value="Dimeric alpha+beta barrel"/>
    <property type="match status" value="1"/>
</dbReference>
<sequence length="100" mass="11555">MIVAIVKAKILSDKIDELRHIANTLQFDYAPFEKGCNRYESFIDGDSFITIEVWESQELLDVHFEQAHVKKYVPKMKQCIVNGTFDVTFIKDGTLSQIEI</sequence>
<dbReference type="HOGENOM" id="CLU_131496_11_1_6"/>
<dbReference type="InterPro" id="IPR011008">
    <property type="entry name" value="Dimeric_a/b-barrel"/>
</dbReference>
<dbReference type="AlphaFoldDB" id="K8X980"/>
<dbReference type="Pfam" id="PF03992">
    <property type="entry name" value="ABM"/>
    <property type="match status" value="1"/>
</dbReference>
<dbReference type="eggNOG" id="COG1359">
    <property type="taxonomic scope" value="Bacteria"/>
</dbReference>
<dbReference type="OrthoDB" id="9812192at2"/>
<protein>
    <recommendedName>
        <fullName evidence="1">ABM domain-containing protein</fullName>
    </recommendedName>
</protein>
<dbReference type="STRING" id="1141662.OOA_00495"/>
<dbReference type="EMBL" id="AKKL01000002">
    <property type="protein sequence ID" value="EKT64970.1"/>
    <property type="molecule type" value="Genomic_DNA"/>
</dbReference>